<dbReference type="Proteomes" id="UP000235371">
    <property type="component" value="Unassembled WGS sequence"/>
</dbReference>
<feature type="non-terminal residue" evidence="1">
    <location>
        <position position="1"/>
    </location>
</feature>
<reference evidence="1 2" key="1">
    <citation type="submission" date="2016-04" db="EMBL/GenBank/DDBJ databases">
        <title>A degradative enzymes factory behind the ericoid mycorrhizal symbiosis.</title>
        <authorList>
            <consortium name="DOE Joint Genome Institute"/>
            <person name="Martino E."/>
            <person name="Morin E."/>
            <person name="Grelet G."/>
            <person name="Kuo A."/>
            <person name="Kohler A."/>
            <person name="Daghino S."/>
            <person name="Barry K."/>
            <person name="Choi C."/>
            <person name="Cichocki N."/>
            <person name="Clum A."/>
            <person name="Copeland A."/>
            <person name="Hainaut M."/>
            <person name="Haridas S."/>
            <person name="Labutti K."/>
            <person name="Lindquist E."/>
            <person name="Lipzen A."/>
            <person name="Khouja H.-R."/>
            <person name="Murat C."/>
            <person name="Ohm R."/>
            <person name="Olson A."/>
            <person name="Spatafora J."/>
            <person name="Veneault-Fourrey C."/>
            <person name="Henrissat B."/>
            <person name="Grigoriev I."/>
            <person name="Martin F."/>
            <person name="Perotto S."/>
        </authorList>
    </citation>
    <scope>NUCLEOTIDE SEQUENCE [LARGE SCALE GENOMIC DNA]</scope>
    <source>
        <strain evidence="1 2">E</strain>
    </source>
</reference>
<dbReference type="GeneID" id="36581470"/>
<dbReference type="EMBL" id="KZ613914">
    <property type="protein sequence ID" value="PMD50006.1"/>
    <property type="molecule type" value="Genomic_DNA"/>
</dbReference>
<dbReference type="OrthoDB" id="10006285at2759"/>
<sequence>YFLDNDAAGNSIVSAQISNRDGTLSSAVKTPTGGNGLPQLAAVSQDSVVVSGNYLFNINAGSNTVSLFGINPSNPLHPYLIGEPAPSLGHIPVSVTYSQELNMACVVNGGDVAGVACFSVDSKRGLRNLGPLRSIPQPPGAAPPPVGPLIITGDITFDSSSSALFTTVMSANGGPGSLYAYPVIDRQVSHTLVNNTVDALTIPFSLNFLGSDNKLIVTNPHNGSPGAALLDISPSLQIVDEKLITIPGQEASCWVAEALEYDTLFIMDAARPTITIVDSRDGAIKGQFSFETPAAGAMDTKVDRNTLYTI</sequence>
<proteinExistence type="predicted"/>
<evidence type="ECO:0000313" key="1">
    <source>
        <dbReference type="EMBL" id="PMD50006.1"/>
    </source>
</evidence>
<protein>
    <recommendedName>
        <fullName evidence="3">Isomerase YbhE</fullName>
    </recommendedName>
</protein>
<dbReference type="STRING" id="1095630.A0A2J6SGV6"/>
<evidence type="ECO:0000313" key="2">
    <source>
        <dbReference type="Proteomes" id="UP000235371"/>
    </source>
</evidence>
<dbReference type="InParanoid" id="A0A2J6SGV6"/>
<organism evidence="1 2">
    <name type="scientific">Hyaloscypha bicolor E</name>
    <dbReference type="NCBI Taxonomy" id="1095630"/>
    <lineage>
        <taxon>Eukaryota</taxon>
        <taxon>Fungi</taxon>
        <taxon>Dikarya</taxon>
        <taxon>Ascomycota</taxon>
        <taxon>Pezizomycotina</taxon>
        <taxon>Leotiomycetes</taxon>
        <taxon>Helotiales</taxon>
        <taxon>Hyaloscyphaceae</taxon>
        <taxon>Hyaloscypha</taxon>
        <taxon>Hyaloscypha bicolor</taxon>
    </lineage>
</organism>
<dbReference type="SUPFAM" id="SSF63829">
    <property type="entry name" value="Calcium-dependent phosphotriesterase"/>
    <property type="match status" value="1"/>
</dbReference>
<name>A0A2J6SGV6_9HELO</name>
<keyword evidence="2" id="KW-1185">Reference proteome</keyword>
<dbReference type="RefSeq" id="XP_024726910.1">
    <property type="nucleotide sequence ID" value="XM_024873390.1"/>
</dbReference>
<gene>
    <name evidence="1" type="ORF">K444DRAFT_505672</name>
</gene>
<dbReference type="InterPro" id="IPR015943">
    <property type="entry name" value="WD40/YVTN_repeat-like_dom_sf"/>
</dbReference>
<evidence type="ECO:0008006" key="3">
    <source>
        <dbReference type="Google" id="ProtNLM"/>
    </source>
</evidence>
<dbReference type="Gene3D" id="2.130.10.10">
    <property type="entry name" value="YVTN repeat-like/Quinoprotein amine dehydrogenase"/>
    <property type="match status" value="1"/>
</dbReference>
<feature type="non-terminal residue" evidence="1">
    <location>
        <position position="310"/>
    </location>
</feature>
<dbReference type="AlphaFoldDB" id="A0A2J6SGV6"/>
<accession>A0A2J6SGV6</accession>